<comment type="caution">
    <text evidence="1">The sequence shown here is derived from an EMBL/GenBank/DDBJ whole genome shotgun (WGS) entry which is preliminary data.</text>
</comment>
<organism evidence="1 2">
    <name type="scientific">Brassica cretica</name>
    <name type="common">Mustard</name>
    <dbReference type="NCBI Taxonomy" id="69181"/>
    <lineage>
        <taxon>Eukaryota</taxon>
        <taxon>Viridiplantae</taxon>
        <taxon>Streptophyta</taxon>
        <taxon>Embryophyta</taxon>
        <taxon>Tracheophyta</taxon>
        <taxon>Spermatophyta</taxon>
        <taxon>Magnoliopsida</taxon>
        <taxon>eudicotyledons</taxon>
        <taxon>Gunneridae</taxon>
        <taxon>Pentapetalae</taxon>
        <taxon>rosids</taxon>
        <taxon>malvids</taxon>
        <taxon>Brassicales</taxon>
        <taxon>Brassicaceae</taxon>
        <taxon>Brassiceae</taxon>
        <taxon>Brassica</taxon>
    </lineage>
</organism>
<evidence type="ECO:0008006" key="3">
    <source>
        <dbReference type="Google" id="ProtNLM"/>
    </source>
</evidence>
<dbReference type="PANTHER" id="PTHR31293:SF16">
    <property type="entry name" value="RNI-LIKE SUPERFAMILY PROTEIN"/>
    <property type="match status" value="1"/>
</dbReference>
<evidence type="ECO:0000313" key="2">
    <source>
        <dbReference type="Proteomes" id="UP000712281"/>
    </source>
</evidence>
<dbReference type="PANTHER" id="PTHR31293">
    <property type="entry name" value="RNI-LIKE SUPERFAMILY PROTEIN"/>
    <property type="match status" value="1"/>
</dbReference>
<dbReference type="Proteomes" id="UP000712281">
    <property type="component" value="Unassembled WGS sequence"/>
</dbReference>
<proteinExistence type="predicted"/>
<reference evidence="1" key="1">
    <citation type="submission" date="2019-12" db="EMBL/GenBank/DDBJ databases">
        <title>Genome sequencing and annotation of Brassica cretica.</title>
        <authorList>
            <person name="Studholme D.J."/>
            <person name="Sarris P.F."/>
        </authorList>
    </citation>
    <scope>NUCLEOTIDE SEQUENCE</scope>
    <source>
        <strain evidence="1">PFS-001/15</strain>
        <tissue evidence="1">Leaf</tissue>
    </source>
</reference>
<dbReference type="EMBL" id="QGKW02000007">
    <property type="protein sequence ID" value="KAF2616991.1"/>
    <property type="molecule type" value="Genomic_DNA"/>
</dbReference>
<gene>
    <name evidence="1" type="ORF">F2Q68_00041767</name>
</gene>
<protein>
    <recommendedName>
        <fullName evidence="3">FBD domain-containing protein</fullName>
    </recommendedName>
</protein>
<dbReference type="InterPro" id="IPR055294">
    <property type="entry name" value="FBL60-like"/>
</dbReference>
<sequence length="136" mass="15525">MDFVDRVLVLHQHVPLNRFSLKCVDIVHPAIVIGWLLKVLEHAMLDLDLYISSVQGYPLPSEMFVSETLVRLKLEVRDVLTIDEALEELVLDNVFELTSNNKNMSFCTPNLVYLAYSDTLADEYPRVDFSSLVKLG</sequence>
<name>A0A8S9MGE2_BRACR</name>
<evidence type="ECO:0000313" key="1">
    <source>
        <dbReference type="EMBL" id="KAF2616991.1"/>
    </source>
</evidence>
<accession>A0A8S9MGE2</accession>
<dbReference type="AlphaFoldDB" id="A0A8S9MGE2"/>